<keyword evidence="1" id="KW-0472">Membrane</keyword>
<keyword evidence="1" id="KW-1133">Transmembrane helix</keyword>
<evidence type="ECO:0000313" key="3">
    <source>
        <dbReference type="Proteomes" id="UP000054630"/>
    </source>
</evidence>
<protein>
    <submittedName>
        <fullName evidence="2">Uncharacterized protein</fullName>
    </submittedName>
</protein>
<sequence length="57" mass="6397">MEEVEVVIFHLIFTYNIQALLHLSILTTLMGIESHFKKEGNIPAILNVSKVVGSMKV</sequence>
<gene>
    <name evidence="2" type="ORF">T07_3098</name>
</gene>
<comment type="caution">
    <text evidence="2">The sequence shown here is derived from an EMBL/GenBank/DDBJ whole genome shotgun (WGS) entry which is preliminary data.</text>
</comment>
<accession>A0A0V0RCX0</accession>
<keyword evidence="3" id="KW-1185">Reference proteome</keyword>
<dbReference type="AlphaFoldDB" id="A0A0V0RCX0"/>
<feature type="transmembrane region" description="Helical" evidence="1">
    <location>
        <begin position="6"/>
        <end position="29"/>
    </location>
</feature>
<name>A0A0V0RCX0_9BILA</name>
<reference evidence="2 3" key="1">
    <citation type="submission" date="2015-01" db="EMBL/GenBank/DDBJ databases">
        <title>Evolution of Trichinella species and genotypes.</title>
        <authorList>
            <person name="Korhonen P.K."/>
            <person name="Edoardo P."/>
            <person name="Giuseppe L.R."/>
            <person name="Gasser R.B."/>
        </authorList>
    </citation>
    <scope>NUCLEOTIDE SEQUENCE [LARGE SCALE GENOMIC DNA]</scope>
    <source>
        <strain evidence="2">ISS37</strain>
    </source>
</reference>
<dbReference type="EMBL" id="JYDL01000771">
    <property type="protein sequence ID" value="KRX12122.1"/>
    <property type="molecule type" value="Genomic_DNA"/>
</dbReference>
<organism evidence="2 3">
    <name type="scientific">Trichinella nelsoni</name>
    <dbReference type="NCBI Taxonomy" id="6336"/>
    <lineage>
        <taxon>Eukaryota</taxon>
        <taxon>Metazoa</taxon>
        <taxon>Ecdysozoa</taxon>
        <taxon>Nematoda</taxon>
        <taxon>Enoplea</taxon>
        <taxon>Dorylaimia</taxon>
        <taxon>Trichinellida</taxon>
        <taxon>Trichinellidae</taxon>
        <taxon>Trichinella</taxon>
    </lineage>
</organism>
<proteinExistence type="predicted"/>
<evidence type="ECO:0000313" key="2">
    <source>
        <dbReference type="EMBL" id="KRX12122.1"/>
    </source>
</evidence>
<evidence type="ECO:0000256" key="1">
    <source>
        <dbReference type="SAM" id="Phobius"/>
    </source>
</evidence>
<dbReference type="Proteomes" id="UP000054630">
    <property type="component" value="Unassembled WGS sequence"/>
</dbReference>
<keyword evidence="1" id="KW-0812">Transmembrane</keyword>